<dbReference type="PANTHER" id="PTHR35174">
    <property type="entry name" value="BLL7171 PROTEIN-RELATED"/>
    <property type="match status" value="1"/>
</dbReference>
<sequence length="124" mass="13157">MTQYLLSVMAREGGPKMSPEEQEKSWYDTGTFNDSLRERGAWVFAGGLGGTPSVIDARGSKAVTTDGPFSESKEYTAGLWIIEAPDLAAAQAIAAEGSHACGAVVEVRPFMTLDEARAANGIEE</sequence>
<evidence type="ECO:0000256" key="1">
    <source>
        <dbReference type="ARBA" id="ARBA00007689"/>
    </source>
</evidence>
<dbReference type="Pfam" id="PF03795">
    <property type="entry name" value="YCII"/>
    <property type="match status" value="1"/>
</dbReference>
<organism evidence="3 4">
    <name type="scientific">Luteipulveratus halotolerans</name>
    <dbReference type="NCBI Taxonomy" id="1631356"/>
    <lineage>
        <taxon>Bacteria</taxon>
        <taxon>Bacillati</taxon>
        <taxon>Actinomycetota</taxon>
        <taxon>Actinomycetes</taxon>
        <taxon>Micrococcales</taxon>
        <taxon>Dermacoccaceae</taxon>
        <taxon>Luteipulveratus</taxon>
    </lineage>
</organism>
<evidence type="ECO:0000313" key="4">
    <source>
        <dbReference type="Proteomes" id="UP000037397"/>
    </source>
</evidence>
<dbReference type="InterPro" id="IPR011008">
    <property type="entry name" value="Dimeric_a/b-barrel"/>
</dbReference>
<dbReference type="PATRIC" id="fig|1631356.3.peg.4126"/>
<evidence type="ECO:0000313" key="3">
    <source>
        <dbReference type="EMBL" id="KNX38974.1"/>
    </source>
</evidence>
<name>A0A0L6CMM4_9MICO</name>
<proteinExistence type="inferred from homology"/>
<dbReference type="STRING" id="1631356.VV01_20525"/>
<accession>A0A0L6CMM4</accession>
<dbReference type="PANTHER" id="PTHR35174:SF3">
    <property type="entry name" value="BLL7171 PROTEIN"/>
    <property type="match status" value="1"/>
</dbReference>
<dbReference type="AlphaFoldDB" id="A0A0L6CMM4"/>
<comment type="similarity">
    <text evidence="1">Belongs to the YciI family.</text>
</comment>
<dbReference type="Proteomes" id="UP000037397">
    <property type="component" value="Unassembled WGS sequence"/>
</dbReference>
<keyword evidence="4" id="KW-1185">Reference proteome</keyword>
<dbReference type="EMBL" id="LAIR01000002">
    <property type="protein sequence ID" value="KNX38974.1"/>
    <property type="molecule type" value="Genomic_DNA"/>
</dbReference>
<dbReference type="OrthoDB" id="668782at2"/>
<feature type="domain" description="YCII-related" evidence="2">
    <location>
        <begin position="20"/>
        <end position="109"/>
    </location>
</feature>
<evidence type="ECO:0000259" key="2">
    <source>
        <dbReference type="Pfam" id="PF03795"/>
    </source>
</evidence>
<comment type="caution">
    <text evidence="3">The sequence shown here is derived from an EMBL/GenBank/DDBJ whole genome shotgun (WGS) entry which is preliminary data.</text>
</comment>
<gene>
    <name evidence="3" type="ORF">VV01_20525</name>
</gene>
<dbReference type="RefSeq" id="WP_050671512.1">
    <property type="nucleotide sequence ID" value="NZ_LAIR01000002.1"/>
</dbReference>
<protein>
    <recommendedName>
        <fullName evidence="2">YCII-related domain-containing protein</fullName>
    </recommendedName>
</protein>
<dbReference type="Gene3D" id="3.30.70.1060">
    <property type="entry name" value="Dimeric alpha+beta barrel"/>
    <property type="match status" value="1"/>
</dbReference>
<dbReference type="InterPro" id="IPR005545">
    <property type="entry name" value="YCII"/>
</dbReference>
<reference evidence="4" key="1">
    <citation type="submission" date="2015-03" db="EMBL/GenBank/DDBJ databases">
        <title>Luteipulveratus halotolerans sp. nov., a novel actinobacterium (Dermacoccaceae) from Sarawak, Malaysia.</title>
        <authorList>
            <person name="Juboi H."/>
            <person name="Basik A."/>
            <person name="Shamsul S.S."/>
            <person name="Arnold P."/>
            <person name="Schmitt E.K."/>
            <person name="Sanglier J.-J."/>
            <person name="Yeo T."/>
        </authorList>
    </citation>
    <scope>NUCLEOTIDE SEQUENCE [LARGE SCALE GENOMIC DNA]</scope>
    <source>
        <strain evidence="4">C296001</strain>
    </source>
</reference>
<dbReference type="SUPFAM" id="SSF54909">
    <property type="entry name" value="Dimeric alpha+beta barrel"/>
    <property type="match status" value="1"/>
</dbReference>